<accession>A0A2W5A6J5</accession>
<dbReference type="PANTHER" id="PTHR42194">
    <property type="entry name" value="UPF0276 PROTEIN HI_1600"/>
    <property type="match status" value="1"/>
</dbReference>
<sequence length="292" mass="31598">MIGAGVVRGWPSLSGVGLKPQHVQAILTELPDVGFFEIHAENYMGAGGPPHRHLKAIRDHYPLSIHGVGLSLGGANPLDEAHLDRLAALVHRYEPVLVSEHLAWSSHDGAFLNDLLPLPYTRASLERVVGHVDHVQAVLRRRILIENPSTYVGFAESDVAETDFIAEIVKRTGCGLLLDINNIHVATTNSGDDAHDYLAAFSHQWVEEIHLAGHAPRIDANGLALLIDSHDRPVAEPVWRLYEAAIELIGARPTLIERDAAIPEWAELHAEARRADACMSAAAAGGGHVVAC</sequence>
<dbReference type="HAMAP" id="MF_00697">
    <property type="entry name" value="UPF0276"/>
    <property type="match status" value="1"/>
</dbReference>
<dbReference type="Pfam" id="PF05114">
    <property type="entry name" value="MbnB_TglH_ChrH"/>
    <property type="match status" value="1"/>
</dbReference>
<dbReference type="PANTHER" id="PTHR42194:SF1">
    <property type="entry name" value="UPF0276 PROTEIN HI_1600"/>
    <property type="match status" value="1"/>
</dbReference>
<comment type="similarity">
    <text evidence="1">Belongs to the UPF0276 family.</text>
</comment>
<comment type="caution">
    <text evidence="2">The sequence shown here is derived from an EMBL/GenBank/DDBJ whole genome shotgun (WGS) entry which is preliminary data.</text>
</comment>
<dbReference type="Gene3D" id="3.20.20.150">
    <property type="entry name" value="Divalent-metal-dependent TIM barrel enzymes"/>
    <property type="match status" value="1"/>
</dbReference>
<reference evidence="2 3" key="1">
    <citation type="submission" date="2017-08" db="EMBL/GenBank/DDBJ databases">
        <title>Infants hospitalized years apart are colonized by the same room-sourced microbial strains.</title>
        <authorList>
            <person name="Brooks B."/>
            <person name="Olm M.R."/>
            <person name="Firek B.A."/>
            <person name="Baker R."/>
            <person name="Thomas B.C."/>
            <person name="Morowitz M.J."/>
            <person name="Banfield J.F."/>
        </authorList>
    </citation>
    <scope>NUCLEOTIDE SEQUENCE [LARGE SCALE GENOMIC DNA]</scope>
    <source>
        <strain evidence="2">S2_018_000_R2_101</strain>
    </source>
</reference>
<dbReference type="AlphaFoldDB" id="A0A2W5A6J5"/>
<dbReference type="NCBIfam" id="NF003818">
    <property type="entry name" value="PRK05409.1"/>
    <property type="match status" value="1"/>
</dbReference>
<evidence type="ECO:0000256" key="1">
    <source>
        <dbReference type="HAMAP-Rule" id="MF_00697"/>
    </source>
</evidence>
<name>A0A2W5A6J5_9SPHN</name>
<evidence type="ECO:0000313" key="2">
    <source>
        <dbReference type="EMBL" id="PZO90310.1"/>
    </source>
</evidence>
<organism evidence="2 3">
    <name type="scientific">Sphingomonas sanxanigenens</name>
    <dbReference type="NCBI Taxonomy" id="397260"/>
    <lineage>
        <taxon>Bacteria</taxon>
        <taxon>Pseudomonadati</taxon>
        <taxon>Pseudomonadota</taxon>
        <taxon>Alphaproteobacteria</taxon>
        <taxon>Sphingomonadales</taxon>
        <taxon>Sphingomonadaceae</taxon>
        <taxon>Sphingomonas</taxon>
    </lineage>
</organism>
<dbReference type="Proteomes" id="UP000249066">
    <property type="component" value="Unassembled WGS sequence"/>
</dbReference>
<dbReference type="InterPro" id="IPR036237">
    <property type="entry name" value="Xyl_isomerase-like_sf"/>
</dbReference>
<evidence type="ECO:0000313" key="3">
    <source>
        <dbReference type="Proteomes" id="UP000249066"/>
    </source>
</evidence>
<dbReference type="SUPFAM" id="SSF51658">
    <property type="entry name" value="Xylose isomerase-like"/>
    <property type="match status" value="1"/>
</dbReference>
<dbReference type="InterPro" id="IPR007801">
    <property type="entry name" value="MbnB/TglH/ChrH"/>
</dbReference>
<gene>
    <name evidence="2" type="ORF">DI623_07280</name>
</gene>
<dbReference type="EMBL" id="QFNN01000031">
    <property type="protein sequence ID" value="PZO90310.1"/>
    <property type="molecule type" value="Genomic_DNA"/>
</dbReference>
<protein>
    <recommendedName>
        <fullName evidence="1">UPF0276 protein DI623_07280</fullName>
    </recommendedName>
</protein>
<proteinExistence type="inferred from homology"/>